<evidence type="ECO:0000256" key="3">
    <source>
        <dbReference type="ARBA" id="ARBA00022989"/>
    </source>
</evidence>
<keyword evidence="4 5" id="KW-0472">Membrane</keyword>
<evidence type="ECO:0000256" key="2">
    <source>
        <dbReference type="ARBA" id="ARBA00022692"/>
    </source>
</evidence>
<feature type="transmembrane region" description="Helical" evidence="5">
    <location>
        <begin position="48"/>
        <end position="68"/>
    </location>
</feature>
<feature type="transmembrane region" description="Helical" evidence="5">
    <location>
        <begin position="194"/>
        <end position="214"/>
    </location>
</feature>
<dbReference type="PANTHER" id="PTHR47704:SF1">
    <property type="entry name" value="POTASSIUM TRANSPORTER KIMA"/>
    <property type="match status" value="1"/>
</dbReference>
<keyword evidence="7" id="KW-1185">Reference proteome</keyword>
<feature type="transmembrane region" description="Helical" evidence="5">
    <location>
        <begin position="275"/>
        <end position="293"/>
    </location>
</feature>
<dbReference type="STRING" id="1344003.SAMN05445060_4218"/>
<keyword evidence="2 5" id="KW-0812">Transmembrane</keyword>
<dbReference type="Gene3D" id="1.20.1740.10">
    <property type="entry name" value="Amino acid/polyamine transporter I"/>
    <property type="match status" value="1"/>
</dbReference>
<keyword evidence="3 5" id="KW-1133">Transmembrane helix</keyword>
<dbReference type="Proteomes" id="UP000186218">
    <property type="component" value="Unassembled WGS sequence"/>
</dbReference>
<accession>A0A1N7HGE7</accession>
<reference evidence="6 7" key="1">
    <citation type="submission" date="2017-01" db="EMBL/GenBank/DDBJ databases">
        <authorList>
            <person name="Mah S.A."/>
            <person name="Swanson W.J."/>
            <person name="Moy G.W."/>
            <person name="Vacquier V.D."/>
        </authorList>
    </citation>
    <scope>NUCLEOTIDE SEQUENCE [LARGE SCALE GENOMIC DNA]</scope>
    <source>
        <strain evidence="6 7">CPCC 203464</strain>
    </source>
</reference>
<dbReference type="EMBL" id="FTNT01000019">
    <property type="protein sequence ID" value="SIS23967.1"/>
    <property type="molecule type" value="Genomic_DNA"/>
</dbReference>
<dbReference type="GO" id="GO:0022857">
    <property type="term" value="F:transmembrane transporter activity"/>
    <property type="evidence" value="ECO:0007669"/>
    <property type="project" value="InterPro"/>
</dbReference>
<feature type="transmembrane region" description="Helical" evidence="5">
    <location>
        <begin position="500"/>
        <end position="521"/>
    </location>
</feature>
<dbReference type="GO" id="GO:0016020">
    <property type="term" value="C:membrane"/>
    <property type="evidence" value="ECO:0007669"/>
    <property type="project" value="UniProtKB-SubCell"/>
</dbReference>
<dbReference type="InterPro" id="IPR053153">
    <property type="entry name" value="APC_K+_Transporter"/>
</dbReference>
<proteinExistence type="predicted"/>
<organism evidence="6 7">
    <name type="scientific">Williamsia sterculiae</name>
    <dbReference type="NCBI Taxonomy" id="1344003"/>
    <lineage>
        <taxon>Bacteria</taxon>
        <taxon>Bacillati</taxon>
        <taxon>Actinomycetota</taxon>
        <taxon>Actinomycetes</taxon>
        <taxon>Mycobacteriales</taxon>
        <taxon>Nocardiaceae</taxon>
        <taxon>Williamsia</taxon>
    </lineage>
</organism>
<dbReference type="InterPro" id="IPR002293">
    <property type="entry name" value="AA/rel_permease1"/>
</dbReference>
<feature type="transmembrane region" description="Helical" evidence="5">
    <location>
        <begin position="371"/>
        <end position="390"/>
    </location>
</feature>
<dbReference type="AlphaFoldDB" id="A0A1N7HGE7"/>
<feature type="transmembrane region" description="Helical" evidence="5">
    <location>
        <begin position="130"/>
        <end position="157"/>
    </location>
</feature>
<evidence type="ECO:0000313" key="7">
    <source>
        <dbReference type="Proteomes" id="UP000186218"/>
    </source>
</evidence>
<name>A0A1N7HGE7_9NOCA</name>
<evidence type="ECO:0000256" key="4">
    <source>
        <dbReference type="ARBA" id="ARBA00023136"/>
    </source>
</evidence>
<evidence type="ECO:0000313" key="6">
    <source>
        <dbReference type="EMBL" id="SIS23967.1"/>
    </source>
</evidence>
<feature type="transmembrane region" description="Helical" evidence="5">
    <location>
        <begin position="454"/>
        <end position="471"/>
    </location>
</feature>
<dbReference type="RefSeq" id="WP_083710523.1">
    <property type="nucleotide sequence ID" value="NZ_FTNT01000019.1"/>
</dbReference>
<feature type="transmembrane region" description="Helical" evidence="5">
    <location>
        <begin position="396"/>
        <end position="416"/>
    </location>
</feature>
<feature type="transmembrane region" description="Helical" evidence="5">
    <location>
        <begin position="163"/>
        <end position="182"/>
    </location>
</feature>
<sequence>MSIGIVPQPVSTTDNRSIYRGGGLDALSLQNCSYDATVSPDNAEKRRLSAFGGVAALSLDAMASVAYGPEAIVLVLAAAGSHGLGFTLPVSAAIVVLLAVLVASYRQLIAAFPDGGGAYAVARRHLGDRAALIAAASLVIDYILNVAVSVAAGTAALTSAIPAAHAFTLEIALGVLFLVTVVNLRGISAGAKVFAVPTVIFVVAVGFVIVSGLIRAVPDTSVPVAEPTTVSTVGVLLLLKAFAAGCSALTGVEAIANATPEFRRPRIRRAQRAELTLGVTLGMLMLGIAALIHRFDIRPRAGVTVLAQVTEGAVGHGMAYYVVQSATVVLLALAANTSFGGLPQLMNVVAADNYLPHRLTRKSATGVHREGVLVLAGAAAVLLVVADGAMNTLVPLFAIGVFIGFTIAQIGLVTHWSAVRGRHWRSRAVLNGFGALLTGFAAITVLAMKASEGSLLVVVLLGVLTVLMTLVRRRYRRDSLREHQPMEIGRTPILRRRQPLVARGVVLVPVAEASLVSVLAIRRAQAFGREIHAIHVFSPDEDREEFATAWRSHHPTVRLVELDGDDVSTAIVHYVRARELDDDLLVVVADTDCDSASRILCAGRAHDLTRAISRDTDALVARIRLRIVPPRDRD</sequence>
<gene>
    <name evidence="6" type="ORF">SAMN05445060_4218</name>
</gene>
<comment type="subcellular location">
    <subcellularLocation>
        <location evidence="1">Membrane</location>
        <topology evidence="1">Multi-pass membrane protein</topology>
    </subcellularLocation>
</comment>
<dbReference type="PANTHER" id="PTHR47704">
    <property type="entry name" value="POTASSIUM TRANSPORTER KIMA"/>
    <property type="match status" value="1"/>
</dbReference>
<feature type="transmembrane region" description="Helical" evidence="5">
    <location>
        <begin position="234"/>
        <end position="255"/>
    </location>
</feature>
<feature type="transmembrane region" description="Helical" evidence="5">
    <location>
        <begin position="428"/>
        <end position="448"/>
    </location>
</feature>
<evidence type="ECO:0000256" key="5">
    <source>
        <dbReference type="SAM" id="Phobius"/>
    </source>
</evidence>
<feature type="transmembrane region" description="Helical" evidence="5">
    <location>
        <begin position="88"/>
        <end position="109"/>
    </location>
</feature>
<dbReference type="Pfam" id="PF13520">
    <property type="entry name" value="AA_permease_2"/>
    <property type="match status" value="1"/>
</dbReference>
<evidence type="ECO:0000256" key="1">
    <source>
        <dbReference type="ARBA" id="ARBA00004141"/>
    </source>
</evidence>
<dbReference type="OrthoDB" id="9759676at2"/>
<protein>
    <submittedName>
        <fullName evidence="6">Amino acid transporter</fullName>
    </submittedName>
</protein>